<evidence type="ECO:0000313" key="2">
    <source>
        <dbReference type="EMBL" id="PWN98102.1"/>
    </source>
</evidence>
<organism evidence="2 3">
    <name type="scientific">Tilletiopsis washingtonensis</name>
    <dbReference type="NCBI Taxonomy" id="58919"/>
    <lineage>
        <taxon>Eukaryota</taxon>
        <taxon>Fungi</taxon>
        <taxon>Dikarya</taxon>
        <taxon>Basidiomycota</taxon>
        <taxon>Ustilaginomycotina</taxon>
        <taxon>Exobasidiomycetes</taxon>
        <taxon>Entylomatales</taxon>
        <taxon>Entylomatales incertae sedis</taxon>
        <taxon>Tilletiopsis</taxon>
    </lineage>
</organism>
<dbReference type="EMBL" id="KZ819292">
    <property type="protein sequence ID" value="PWN98102.1"/>
    <property type="molecule type" value="Genomic_DNA"/>
</dbReference>
<proteinExistence type="predicted"/>
<dbReference type="GeneID" id="37266837"/>
<keyword evidence="1" id="KW-0732">Signal</keyword>
<sequence>MLCLLLLSEPFLLLRLLHALRQDRPLRLLPLLCALHLVHCRGPSRRRGNVGGGRGGRCGVARAVVERAGNGGDDGGALQADTPAQRLLEVDAVARAQVVRGVEERADGEQRA</sequence>
<gene>
    <name evidence="2" type="ORF">FA09DRAFT_17099</name>
</gene>
<protein>
    <recommendedName>
        <fullName evidence="4">Secreted protein</fullName>
    </recommendedName>
</protein>
<feature type="chain" id="PRO_5016436375" description="Secreted protein" evidence="1">
    <location>
        <begin position="20"/>
        <end position="112"/>
    </location>
</feature>
<name>A0A316ZB03_9BASI</name>
<feature type="signal peptide" evidence="1">
    <location>
        <begin position="1"/>
        <end position="19"/>
    </location>
</feature>
<dbReference type="Proteomes" id="UP000245946">
    <property type="component" value="Unassembled WGS sequence"/>
</dbReference>
<accession>A0A316ZB03</accession>
<evidence type="ECO:0000256" key="1">
    <source>
        <dbReference type="SAM" id="SignalP"/>
    </source>
</evidence>
<dbReference type="AlphaFoldDB" id="A0A316ZB03"/>
<reference evidence="2 3" key="1">
    <citation type="journal article" date="2018" name="Mol. Biol. Evol.">
        <title>Broad Genomic Sampling Reveals a Smut Pathogenic Ancestry of the Fungal Clade Ustilaginomycotina.</title>
        <authorList>
            <person name="Kijpornyongpan T."/>
            <person name="Mondo S.J."/>
            <person name="Barry K."/>
            <person name="Sandor L."/>
            <person name="Lee J."/>
            <person name="Lipzen A."/>
            <person name="Pangilinan J."/>
            <person name="LaButti K."/>
            <person name="Hainaut M."/>
            <person name="Henrissat B."/>
            <person name="Grigoriev I.V."/>
            <person name="Spatafora J.W."/>
            <person name="Aime M.C."/>
        </authorList>
    </citation>
    <scope>NUCLEOTIDE SEQUENCE [LARGE SCALE GENOMIC DNA]</scope>
    <source>
        <strain evidence="2 3">MCA 4186</strain>
    </source>
</reference>
<dbReference type="RefSeq" id="XP_025598381.1">
    <property type="nucleotide sequence ID" value="XM_025739291.1"/>
</dbReference>
<evidence type="ECO:0000313" key="3">
    <source>
        <dbReference type="Proteomes" id="UP000245946"/>
    </source>
</evidence>
<keyword evidence="3" id="KW-1185">Reference proteome</keyword>
<evidence type="ECO:0008006" key="4">
    <source>
        <dbReference type="Google" id="ProtNLM"/>
    </source>
</evidence>